<comment type="caution">
    <text evidence="1">The sequence shown here is derived from an EMBL/GenBank/DDBJ whole genome shotgun (WGS) entry which is preliminary data.</text>
</comment>
<dbReference type="Proteomes" id="UP000299102">
    <property type="component" value="Unassembled WGS sequence"/>
</dbReference>
<evidence type="ECO:0000313" key="1">
    <source>
        <dbReference type="EMBL" id="GBP29759.1"/>
    </source>
</evidence>
<protein>
    <submittedName>
        <fullName evidence="1">Uncharacterized protein</fullName>
    </submittedName>
</protein>
<evidence type="ECO:0000313" key="2">
    <source>
        <dbReference type="Proteomes" id="UP000299102"/>
    </source>
</evidence>
<keyword evidence="2" id="KW-1185">Reference proteome</keyword>
<dbReference type="AlphaFoldDB" id="A0A4C1UTY7"/>
<accession>A0A4C1UTY7</accession>
<name>A0A4C1UTY7_EUMVA</name>
<dbReference type="EMBL" id="BGZK01000224">
    <property type="protein sequence ID" value="GBP29759.1"/>
    <property type="molecule type" value="Genomic_DNA"/>
</dbReference>
<gene>
    <name evidence="1" type="ORF">EVAR_94599_1</name>
</gene>
<organism evidence="1 2">
    <name type="scientific">Eumeta variegata</name>
    <name type="common">Bagworm moth</name>
    <name type="synonym">Eumeta japonica</name>
    <dbReference type="NCBI Taxonomy" id="151549"/>
    <lineage>
        <taxon>Eukaryota</taxon>
        <taxon>Metazoa</taxon>
        <taxon>Ecdysozoa</taxon>
        <taxon>Arthropoda</taxon>
        <taxon>Hexapoda</taxon>
        <taxon>Insecta</taxon>
        <taxon>Pterygota</taxon>
        <taxon>Neoptera</taxon>
        <taxon>Endopterygota</taxon>
        <taxon>Lepidoptera</taxon>
        <taxon>Glossata</taxon>
        <taxon>Ditrysia</taxon>
        <taxon>Tineoidea</taxon>
        <taxon>Psychidae</taxon>
        <taxon>Oiketicinae</taxon>
        <taxon>Eumeta</taxon>
    </lineage>
</organism>
<reference evidence="1 2" key="1">
    <citation type="journal article" date="2019" name="Commun. Biol.">
        <title>The bagworm genome reveals a unique fibroin gene that provides high tensile strength.</title>
        <authorList>
            <person name="Kono N."/>
            <person name="Nakamura H."/>
            <person name="Ohtoshi R."/>
            <person name="Tomita M."/>
            <person name="Numata K."/>
            <person name="Arakawa K."/>
        </authorList>
    </citation>
    <scope>NUCLEOTIDE SEQUENCE [LARGE SCALE GENOMIC DNA]</scope>
</reference>
<proteinExistence type="predicted"/>
<sequence>MSSPLPSHHIYLSVARHANNLRALLPDDLLAQLKNLKIENQMLEGVDGTPATVAERTPDNKLVVIPTVVTAGGNGSAGTAAHCITSLLTVIAILLW</sequence>